<keyword evidence="5" id="KW-0560">Oxidoreductase</keyword>
<evidence type="ECO:0000313" key="7">
    <source>
        <dbReference type="EMBL" id="MEL7557963.1"/>
    </source>
</evidence>
<dbReference type="Gene3D" id="3.50.50.60">
    <property type="entry name" value="FAD/NAD(P)-binding domain"/>
    <property type="match status" value="2"/>
</dbReference>
<evidence type="ECO:0000256" key="2">
    <source>
        <dbReference type="ARBA" id="ARBA00010790"/>
    </source>
</evidence>
<gene>
    <name evidence="7" type="ORF">AAGW23_03805</name>
</gene>
<evidence type="ECO:0000313" key="8">
    <source>
        <dbReference type="Proteomes" id="UP001467669"/>
    </source>
</evidence>
<dbReference type="Proteomes" id="UP001467669">
    <property type="component" value="Unassembled WGS sequence"/>
</dbReference>
<evidence type="ECO:0000256" key="5">
    <source>
        <dbReference type="ARBA" id="ARBA00023002"/>
    </source>
</evidence>
<evidence type="ECO:0000256" key="4">
    <source>
        <dbReference type="ARBA" id="ARBA00022827"/>
    </source>
</evidence>
<evidence type="ECO:0000256" key="3">
    <source>
        <dbReference type="ARBA" id="ARBA00022630"/>
    </source>
</evidence>
<keyword evidence="4" id="KW-0274">FAD</keyword>
<reference evidence="7 8" key="1">
    <citation type="submission" date="2024-04" db="EMBL/GenBank/DDBJ databases">
        <title>Draft Genome Sequence of Isolates Cultured from Underwater Hawaii Seamounts in the North Pacific Ocean.</title>
        <authorList>
            <person name="Sharma I."/>
            <person name="Darden B."/>
            <person name="Creggett J."/>
            <person name="Taylor S."/>
            <person name="Grant M.P."/>
            <person name="Scott J."/>
            <person name="Attles S."/>
            <person name="Walker S."/>
            <person name="Johnson G."/>
            <person name="St. Cloud C."/>
        </authorList>
    </citation>
    <scope>NUCLEOTIDE SEQUENCE [LARGE SCALE GENOMIC DNA]</scope>
    <source>
        <strain evidence="7 8">03GJ23</strain>
    </source>
</reference>
<accession>A0ABU9M515</accession>
<dbReference type="RefSeq" id="WP_342405038.1">
    <property type="nucleotide sequence ID" value="NZ_JBCFXD010000002.1"/>
</dbReference>
<comment type="caution">
    <text evidence="7">The sequence shown here is derived from an EMBL/GenBank/DDBJ whole genome shotgun (WGS) entry which is preliminary data.</text>
</comment>
<keyword evidence="3" id="KW-0285">Flavoprotein</keyword>
<comment type="cofactor">
    <cofactor evidence="1">
        <name>FAD</name>
        <dbReference type="ChEBI" id="CHEBI:57692"/>
    </cofactor>
</comment>
<feature type="domain" description="Glucose-methanol-choline oxidoreductase C-terminal" evidence="6">
    <location>
        <begin position="435"/>
        <end position="490"/>
    </location>
</feature>
<dbReference type="PANTHER" id="PTHR42784">
    <property type="entry name" value="PYRANOSE 2-OXIDASE"/>
    <property type="match status" value="1"/>
</dbReference>
<evidence type="ECO:0000256" key="1">
    <source>
        <dbReference type="ARBA" id="ARBA00001974"/>
    </source>
</evidence>
<dbReference type="InterPro" id="IPR007867">
    <property type="entry name" value="GMC_OxRtase_C"/>
</dbReference>
<dbReference type="Pfam" id="PF05199">
    <property type="entry name" value="GMC_oxred_C"/>
    <property type="match status" value="1"/>
</dbReference>
<dbReference type="InterPro" id="IPR051473">
    <property type="entry name" value="P2Ox-like"/>
</dbReference>
<comment type="similarity">
    <text evidence="2">Belongs to the GMC oxidoreductase family.</text>
</comment>
<dbReference type="PANTHER" id="PTHR42784:SF1">
    <property type="entry name" value="PYRANOSE 2-OXIDASE"/>
    <property type="match status" value="1"/>
</dbReference>
<dbReference type="InterPro" id="IPR036188">
    <property type="entry name" value="FAD/NAD-bd_sf"/>
</dbReference>
<sequence>MIGQLGFDEAAAVRELVVEINRVSAKDINKEHYELVVIGSGFGSSFFLTEALKHLTGRALIIEWGDFHPWDWQIKTQSSSAITPESTYDNRGEKPWNTTIALGGGMNCWYSQTPRLHPSDFAIQTRYGVGNDWPLSYAELEPYYCQAEQIMSIAGDPDMTRVLPRSQPFPQPPHKGSSIDMLMKEAMPDHHFIMPTGRARVATGSRGVCCANATCSLCPMNAKFTAQNGLAELYRHPKVDVCLNTEVRTLEYQSNTINGVTVRSAGQEYKVFGDLFVLGANAIQSPAILLRSDINFGETGMGLHEQVGANVEVYLDGLGNFDGSTITTGLNYALYDGDFRKEHSACLVYFENRWPYGLRPEIGRWNQTLPLMLVSEDLPSVENRVVIDPQTGQAIIDYRGESDYGMKGVQYGLDSLEKLLAPLPVESINFREWRLTESHVQGTLRMGQADDGSVVDGHMLHHKMRNLVVVGTTTYPSCSPANPSLTAAALSIRAADLLYS</sequence>
<protein>
    <submittedName>
        <fullName evidence="7">GMC family oxidoreductase</fullName>
    </submittedName>
</protein>
<keyword evidence="8" id="KW-1185">Reference proteome</keyword>
<name>A0ABU9M515_STUCH</name>
<organism evidence="7 8">
    <name type="scientific">Stutzerimonas chloritidismutans</name>
    <name type="common">Pseudomonas chloritidismutans</name>
    <dbReference type="NCBI Taxonomy" id="203192"/>
    <lineage>
        <taxon>Bacteria</taxon>
        <taxon>Pseudomonadati</taxon>
        <taxon>Pseudomonadota</taxon>
        <taxon>Gammaproteobacteria</taxon>
        <taxon>Pseudomonadales</taxon>
        <taxon>Pseudomonadaceae</taxon>
        <taxon>Stutzerimonas</taxon>
    </lineage>
</organism>
<dbReference type="EMBL" id="JBCFXD010000002">
    <property type="protein sequence ID" value="MEL7557963.1"/>
    <property type="molecule type" value="Genomic_DNA"/>
</dbReference>
<evidence type="ECO:0000259" key="6">
    <source>
        <dbReference type="Pfam" id="PF05199"/>
    </source>
</evidence>
<proteinExistence type="inferred from homology"/>
<dbReference type="SUPFAM" id="SSF51905">
    <property type="entry name" value="FAD/NAD(P)-binding domain"/>
    <property type="match status" value="1"/>
</dbReference>